<feature type="transmembrane region" description="Helical" evidence="1">
    <location>
        <begin position="171"/>
        <end position="192"/>
    </location>
</feature>
<dbReference type="SUPFAM" id="SSF103473">
    <property type="entry name" value="MFS general substrate transporter"/>
    <property type="match status" value="1"/>
</dbReference>
<dbReference type="AlphaFoldDB" id="A0A1G9PX76"/>
<feature type="transmembrane region" description="Helical" evidence="1">
    <location>
        <begin position="391"/>
        <end position="414"/>
    </location>
</feature>
<proteinExistence type="predicted"/>
<keyword evidence="1" id="KW-0472">Membrane</keyword>
<evidence type="ECO:0000313" key="3">
    <source>
        <dbReference type="Proteomes" id="UP000199226"/>
    </source>
</evidence>
<feature type="transmembrane region" description="Helical" evidence="1">
    <location>
        <begin position="322"/>
        <end position="344"/>
    </location>
</feature>
<accession>A0A1G9PX76</accession>
<evidence type="ECO:0000256" key="1">
    <source>
        <dbReference type="SAM" id="Phobius"/>
    </source>
</evidence>
<dbReference type="STRING" id="990371.SAMN05421813_10511"/>
<protein>
    <recommendedName>
        <fullName evidence="4">Sugar phosphate permease</fullName>
    </recommendedName>
</protein>
<dbReference type="InterPro" id="IPR043745">
    <property type="entry name" value="DUF5690"/>
</dbReference>
<evidence type="ECO:0008006" key="4">
    <source>
        <dbReference type="Google" id="ProtNLM"/>
    </source>
</evidence>
<keyword evidence="1" id="KW-0812">Transmembrane</keyword>
<feature type="transmembrane region" description="Helical" evidence="1">
    <location>
        <begin position="45"/>
        <end position="66"/>
    </location>
</feature>
<dbReference type="RefSeq" id="WP_090701144.1">
    <property type="nucleotide sequence ID" value="NZ_FNHH01000005.1"/>
</dbReference>
<feature type="transmembrane region" description="Helical" evidence="1">
    <location>
        <begin position="138"/>
        <end position="159"/>
    </location>
</feature>
<gene>
    <name evidence="2" type="ORF">SAMN05421813_10511</name>
</gene>
<feature type="transmembrane region" description="Helical" evidence="1">
    <location>
        <begin position="262"/>
        <end position="286"/>
    </location>
</feature>
<feature type="transmembrane region" description="Helical" evidence="1">
    <location>
        <begin position="12"/>
        <end position="33"/>
    </location>
</feature>
<dbReference type="OrthoDB" id="182994at2"/>
<dbReference type="Pfam" id="PF18943">
    <property type="entry name" value="DUF5690"/>
    <property type="match status" value="1"/>
</dbReference>
<dbReference type="Proteomes" id="UP000199226">
    <property type="component" value="Unassembled WGS sequence"/>
</dbReference>
<keyword evidence="3" id="KW-1185">Reference proteome</keyword>
<dbReference type="InterPro" id="IPR036259">
    <property type="entry name" value="MFS_trans_sf"/>
</dbReference>
<reference evidence="3" key="1">
    <citation type="submission" date="2016-10" db="EMBL/GenBank/DDBJ databases">
        <authorList>
            <person name="Varghese N."/>
            <person name="Submissions S."/>
        </authorList>
    </citation>
    <scope>NUCLEOTIDE SEQUENCE [LARGE SCALE GENOMIC DNA]</scope>
    <source>
        <strain evidence="3">DSM 24536</strain>
    </source>
</reference>
<feature type="transmembrane region" description="Helical" evidence="1">
    <location>
        <begin position="356"/>
        <end position="379"/>
    </location>
</feature>
<sequence length="424" mass="49199">MKALENRLSKEDLNFLLTASSAAFITYLSMYAFRKPFTAATFDQLSLWGIDYKILLIISQLLGYTISKYIGIKIIAELKPEKRTKTLIYLMLFAWISLFFFAIIPYPFNFPFMFLNGLPLGMIWGVVFSYLEGRRFTELLGAAMASSFIVASGLVKGVGRYTIDQWSVPEVWMPFLTGFIFLPALILGAKLLHKLPPPSKEDILLRTERVPMTYLDRKLFFRRFIPGIIFSVLIYVGLTIFRDLRDNFAIEFWTGYGYSNTPALLIFSEIPIAIVVLIIIALMIFIKDNKFAFFMNLIVNLFSGIFLLVITVLLMLNKFDPVYWMILSGFAMYLPYIIFHTVYFERWIAYFKIKSNIGFLMYISDAAGYLGSTFILLFKNFNSYQISWIDFFKISALATSLLIIILSFLTFFYFKKQHLKYQII</sequence>
<keyword evidence="1" id="KW-1133">Transmembrane helix</keyword>
<feature type="transmembrane region" description="Helical" evidence="1">
    <location>
        <begin position="87"/>
        <end position="106"/>
    </location>
</feature>
<evidence type="ECO:0000313" key="2">
    <source>
        <dbReference type="EMBL" id="SDM03091.1"/>
    </source>
</evidence>
<dbReference type="EMBL" id="FNHH01000005">
    <property type="protein sequence ID" value="SDM03091.1"/>
    <property type="molecule type" value="Genomic_DNA"/>
</dbReference>
<feature type="transmembrane region" description="Helical" evidence="1">
    <location>
        <begin position="224"/>
        <end position="242"/>
    </location>
</feature>
<organism evidence="2 3">
    <name type="scientific">Daejeonella rubra</name>
    <dbReference type="NCBI Taxonomy" id="990371"/>
    <lineage>
        <taxon>Bacteria</taxon>
        <taxon>Pseudomonadati</taxon>
        <taxon>Bacteroidota</taxon>
        <taxon>Sphingobacteriia</taxon>
        <taxon>Sphingobacteriales</taxon>
        <taxon>Sphingobacteriaceae</taxon>
        <taxon>Daejeonella</taxon>
    </lineage>
</organism>
<feature type="transmembrane region" description="Helical" evidence="1">
    <location>
        <begin position="112"/>
        <end position="131"/>
    </location>
</feature>
<feature type="transmembrane region" description="Helical" evidence="1">
    <location>
        <begin position="293"/>
        <end position="316"/>
    </location>
</feature>
<name>A0A1G9PX76_9SPHI</name>